<name>A0ABV1H210_9FIRM</name>
<dbReference type="Proteomes" id="UP001546774">
    <property type="component" value="Unassembled WGS sequence"/>
</dbReference>
<dbReference type="InterPro" id="IPR007421">
    <property type="entry name" value="Schlafen_AlbA_2_dom"/>
</dbReference>
<proteinExistence type="predicted"/>
<keyword evidence="3" id="KW-1185">Reference proteome</keyword>
<evidence type="ECO:0000313" key="2">
    <source>
        <dbReference type="EMBL" id="MEQ2553724.1"/>
    </source>
</evidence>
<feature type="domain" description="Schlafen AlbA-2" evidence="1">
    <location>
        <begin position="14"/>
        <end position="80"/>
    </location>
</feature>
<dbReference type="InterPro" id="IPR038461">
    <property type="entry name" value="Schlafen_AlbA_2_dom_sf"/>
</dbReference>
<comment type="caution">
    <text evidence="2">The sequence shown here is derived from an EMBL/GenBank/DDBJ whole genome shotgun (WGS) entry which is preliminary data.</text>
</comment>
<reference evidence="2" key="1">
    <citation type="submission" date="2024-03" db="EMBL/GenBank/DDBJ databases">
        <title>Human intestinal bacterial collection.</title>
        <authorList>
            <person name="Pauvert C."/>
            <person name="Hitch T.C.A."/>
            <person name="Clavel T."/>
        </authorList>
    </citation>
    <scope>NUCLEOTIDE SEQUENCE [LARGE SCALE GENOMIC DNA]</scope>
    <source>
        <strain evidence="2">CLA-AA-H89B</strain>
    </source>
</reference>
<evidence type="ECO:0000313" key="3">
    <source>
        <dbReference type="Proteomes" id="UP001546774"/>
    </source>
</evidence>
<protein>
    <submittedName>
        <fullName evidence="2">RNA-binding domain-containing protein</fullName>
    </submittedName>
</protein>
<gene>
    <name evidence="2" type="ORF">WMO37_01670</name>
</gene>
<organism evidence="2 3">
    <name type="scientific">Lachnospira intestinalis</name>
    <dbReference type="NCBI Taxonomy" id="3133158"/>
    <lineage>
        <taxon>Bacteria</taxon>
        <taxon>Bacillati</taxon>
        <taxon>Bacillota</taxon>
        <taxon>Clostridia</taxon>
        <taxon>Lachnospirales</taxon>
        <taxon>Lachnospiraceae</taxon>
        <taxon>Lachnospira</taxon>
    </lineage>
</organism>
<dbReference type="EMBL" id="JBBMFS010000001">
    <property type="protein sequence ID" value="MEQ2553724.1"/>
    <property type="molecule type" value="Genomic_DNA"/>
</dbReference>
<accession>A0ABV1H210</accession>
<dbReference type="Pfam" id="PF04326">
    <property type="entry name" value="SLFN_AlbA_2"/>
    <property type="match status" value="1"/>
</dbReference>
<evidence type="ECO:0000259" key="1">
    <source>
        <dbReference type="Pfam" id="PF04326"/>
    </source>
</evidence>
<sequence length="126" mass="14438">MKDIFDISKFDSYKEDNRREVKKANGGLPVSLWDTYSAFANCYGGVIILGVAENNDGTWRTTGLSVADKGKFIKQFWDIINNRKKVNVNILLPFRNCVPTENEPINMHSQCIKTRSGYFPHIEIYT</sequence>
<dbReference type="Gene3D" id="3.30.950.30">
    <property type="entry name" value="Schlafen, AAA domain"/>
    <property type="match status" value="1"/>
</dbReference>